<dbReference type="Proteomes" id="UP000504635">
    <property type="component" value="Unplaced"/>
</dbReference>
<dbReference type="OrthoDB" id="433512at2759"/>
<organism evidence="8 9">
    <name type="scientific">Sitophilus oryzae</name>
    <name type="common">Rice weevil</name>
    <name type="synonym">Curculio oryzae</name>
    <dbReference type="NCBI Taxonomy" id="7048"/>
    <lineage>
        <taxon>Eukaryota</taxon>
        <taxon>Metazoa</taxon>
        <taxon>Ecdysozoa</taxon>
        <taxon>Arthropoda</taxon>
        <taxon>Hexapoda</taxon>
        <taxon>Insecta</taxon>
        <taxon>Pterygota</taxon>
        <taxon>Neoptera</taxon>
        <taxon>Endopterygota</taxon>
        <taxon>Coleoptera</taxon>
        <taxon>Polyphaga</taxon>
        <taxon>Cucujiformia</taxon>
        <taxon>Curculionidae</taxon>
        <taxon>Dryophthorinae</taxon>
        <taxon>Sitophilus</taxon>
    </lineage>
</organism>
<evidence type="ECO:0000313" key="8">
    <source>
        <dbReference type="Proteomes" id="UP000504635"/>
    </source>
</evidence>
<keyword evidence="4 6" id="KW-1133">Transmembrane helix</keyword>
<feature type="transmembrane region" description="Helical" evidence="6">
    <location>
        <begin position="591"/>
        <end position="609"/>
    </location>
</feature>
<dbReference type="GeneID" id="115885451"/>
<dbReference type="Gene3D" id="2.160.20.80">
    <property type="entry name" value="E3 ubiquitin-protein ligase SopA"/>
    <property type="match status" value="1"/>
</dbReference>
<feature type="transmembrane region" description="Helical" evidence="6">
    <location>
        <begin position="180"/>
        <end position="201"/>
    </location>
</feature>
<dbReference type="InterPro" id="IPR036259">
    <property type="entry name" value="MFS_trans_sf"/>
</dbReference>
<name>A0A6J2YBC8_SITOR</name>
<feature type="domain" description="Major facilitator superfamily (MFS) profile" evidence="7">
    <location>
        <begin position="54"/>
        <end position="612"/>
    </location>
</feature>
<evidence type="ECO:0000256" key="2">
    <source>
        <dbReference type="ARBA" id="ARBA00022448"/>
    </source>
</evidence>
<dbReference type="InParanoid" id="A0A6J2YBC8"/>
<evidence type="ECO:0000256" key="1">
    <source>
        <dbReference type="ARBA" id="ARBA00004141"/>
    </source>
</evidence>
<dbReference type="PROSITE" id="PS50850">
    <property type="entry name" value="MFS"/>
    <property type="match status" value="1"/>
</dbReference>
<protein>
    <submittedName>
        <fullName evidence="9">Synaptic vesicle glycoprotein 2B-like isoform X1</fullName>
    </submittedName>
</protein>
<dbReference type="InterPro" id="IPR020846">
    <property type="entry name" value="MFS_dom"/>
</dbReference>
<feature type="transmembrane region" description="Helical" evidence="6">
    <location>
        <begin position="122"/>
        <end position="141"/>
    </location>
</feature>
<proteinExistence type="predicted"/>
<feature type="transmembrane region" description="Helical" evidence="6">
    <location>
        <begin position="318"/>
        <end position="340"/>
    </location>
</feature>
<dbReference type="SUPFAM" id="SSF103473">
    <property type="entry name" value="MFS general substrate transporter"/>
    <property type="match status" value="2"/>
</dbReference>
<evidence type="ECO:0000256" key="4">
    <source>
        <dbReference type="ARBA" id="ARBA00022989"/>
    </source>
</evidence>
<dbReference type="InterPro" id="IPR055415">
    <property type="entry name" value="LD_SV2"/>
</dbReference>
<keyword evidence="8" id="KW-1185">Reference proteome</keyword>
<evidence type="ECO:0000256" key="5">
    <source>
        <dbReference type="ARBA" id="ARBA00023136"/>
    </source>
</evidence>
<feature type="transmembrane region" description="Helical" evidence="6">
    <location>
        <begin position="476"/>
        <end position="495"/>
    </location>
</feature>
<dbReference type="GO" id="GO:0022857">
    <property type="term" value="F:transmembrane transporter activity"/>
    <property type="evidence" value="ECO:0007669"/>
    <property type="project" value="InterPro"/>
</dbReference>
<evidence type="ECO:0000313" key="9">
    <source>
        <dbReference type="RefSeq" id="XP_030760230.1"/>
    </source>
</evidence>
<keyword evidence="2" id="KW-0813">Transport</keyword>
<feature type="transmembrane region" description="Helical" evidence="6">
    <location>
        <begin position="569"/>
        <end position="585"/>
    </location>
</feature>
<dbReference type="PANTHER" id="PTHR23511">
    <property type="entry name" value="SYNAPTIC VESICLE GLYCOPROTEIN 2"/>
    <property type="match status" value="1"/>
</dbReference>
<accession>A0A6J2YBC8</accession>
<dbReference type="Pfam" id="PF07690">
    <property type="entry name" value="MFS_1"/>
    <property type="match status" value="1"/>
</dbReference>
<dbReference type="AlphaFoldDB" id="A0A6J2YBC8"/>
<feature type="transmembrane region" description="Helical" evidence="6">
    <location>
        <begin position="147"/>
        <end position="168"/>
    </location>
</feature>
<feature type="transmembrane region" description="Helical" evidence="6">
    <location>
        <begin position="221"/>
        <end position="242"/>
    </location>
</feature>
<feature type="transmembrane region" description="Helical" evidence="6">
    <location>
        <begin position="534"/>
        <end position="557"/>
    </location>
</feature>
<reference evidence="9" key="1">
    <citation type="submission" date="2025-08" db="UniProtKB">
        <authorList>
            <consortium name="RefSeq"/>
        </authorList>
    </citation>
    <scope>IDENTIFICATION</scope>
    <source>
        <tissue evidence="9">Gonads</tissue>
    </source>
</reference>
<dbReference type="RefSeq" id="XP_030760230.1">
    <property type="nucleotide sequence ID" value="XM_030904370.1"/>
</dbReference>
<dbReference type="PANTHER" id="PTHR23511:SF34">
    <property type="entry name" value="SYNAPTIC VESICLE GLYCOPROTEIN 2"/>
    <property type="match status" value="1"/>
</dbReference>
<dbReference type="KEGG" id="soy:115885451"/>
<sequence length="619" mass="69030">MCEESACLVPPLDQVSNNRSGEPRTPTGSVPSGEALVGFHEDALSQAAMGKAQVVLSIVLGLALASECSELSMLNFILPAAELHLCIEEHKKEWLVSITLLAMACGSLIWGILGDYIGRRRALLLALTVTSLFSAVASVMPTYGTFMTARFCSGLGIAGAFPLVFSYMAEACSRSSRSRYIGVMHSMWPVGAVFTAILFHVTMPTLGADIVRDNKEHWSSWHRFLMLSILPAVGCLVGLMWASESPRYLLEASREVEALAVYQRFHKLNQSKTQYGLTELELPGRSAYRDRPSSPTRNIVSQGLYSFREAFQKITSPIHFRTTVLLATLHFLIGLIYMGMSTFSSTLIKELREREYLGQKKFVEGQNFTGNFTDTIENVYFKDCRFDNVSFTHVNLIHVNFWNCTVEYSEFINVKTSVLTFENSFIRNSRFIDTDLTDHHFVKCNLTNNSFLSLISNCVIDFDYNIYLDDLYDETLAWSGFMIPGLFLFGFLLDFTTRSRIIVILLLLASQVGGEILFIHFLGYSTIIFTAVEIIVKVLLVCALCAISLVVVEAYPCHLRCTAHGIMRSLYHIASLCAIPIYTALAHTALLFPAVVTVALTFTAAFLSLKIQDNSKVLL</sequence>
<feature type="transmembrane region" description="Helical" evidence="6">
    <location>
        <begin position="94"/>
        <end position="113"/>
    </location>
</feature>
<dbReference type="Gene3D" id="1.20.1250.20">
    <property type="entry name" value="MFS general substrate transporter like domains"/>
    <property type="match status" value="1"/>
</dbReference>
<dbReference type="SUPFAM" id="SSF141571">
    <property type="entry name" value="Pentapeptide repeat-like"/>
    <property type="match status" value="1"/>
</dbReference>
<evidence type="ECO:0000256" key="6">
    <source>
        <dbReference type="SAM" id="Phobius"/>
    </source>
</evidence>
<feature type="transmembrane region" description="Helical" evidence="6">
    <location>
        <begin position="502"/>
        <end position="522"/>
    </location>
</feature>
<comment type="subcellular location">
    <subcellularLocation>
        <location evidence="1">Membrane</location>
        <topology evidence="1">Multi-pass membrane protein</topology>
    </subcellularLocation>
</comment>
<keyword evidence="3 6" id="KW-0812">Transmembrane</keyword>
<evidence type="ECO:0000256" key="3">
    <source>
        <dbReference type="ARBA" id="ARBA00022692"/>
    </source>
</evidence>
<evidence type="ECO:0000259" key="7">
    <source>
        <dbReference type="PROSITE" id="PS50850"/>
    </source>
</evidence>
<dbReference type="GO" id="GO:0016020">
    <property type="term" value="C:membrane"/>
    <property type="evidence" value="ECO:0007669"/>
    <property type="project" value="UniProtKB-SubCell"/>
</dbReference>
<dbReference type="Pfam" id="PF23894">
    <property type="entry name" value="LD_SV2"/>
    <property type="match status" value="1"/>
</dbReference>
<gene>
    <name evidence="9" type="primary">LOC115885451</name>
</gene>
<dbReference type="InterPro" id="IPR011701">
    <property type="entry name" value="MFS"/>
</dbReference>
<keyword evidence="5 6" id="KW-0472">Membrane</keyword>